<accession>A0A5J4U7J3</accession>
<gene>
    <name evidence="1" type="ORF">EZS28_037627</name>
</gene>
<proteinExistence type="predicted"/>
<dbReference type="AlphaFoldDB" id="A0A5J4U7J3"/>
<reference evidence="1 2" key="1">
    <citation type="submission" date="2019-03" db="EMBL/GenBank/DDBJ databases">
        <title>Single cell metagenomics reveals metabolic interactions within the superorganism composed of flagellate Streblomastix strix and complex community of Bacteroidetes bacteria on its surface.</title>
        <authorList>
            <person name="Treitli S.C."/>
            <person name="Kolisko M."/>
            <person name="Husnik F."/>
            <person name="Keeling P."/>
            <person name="Hampl V."/>
        </authorList>
    </citation>
    <scope>NUCLEOTIDE SEQUENCE [LARGE SCALE GENOMIC DNA]</scope>
    <source>
        <strain evidence="1">ST1C</strain>
    </source>
</reference>
<name>A0A5J4U7J3_9EUKA</name>
<comment type="caution">
    <text evidence="1">The sequence shown here is derived from an EMBL/GenBank/DDBJ whole genome shotgun (WGS) entry which is preliminary data.</text>
</comment>
<dbReference type="EMBL" id="SNRW01018951">
    <property type="protein sequence ID" value="KAA6366846.1"/>
    <property type="molecule type" value="Genomic_DNA"/>
</dbReference>
<evidence type="ECO:0000313" key="2">
    <source>
        <dbReference type="Proteomes" id="UP000324800"/>
    </source>
</evidence>
<dbReference type="Proteomes" id="UP000324800">
    <property type="component" value="Unassembled WGS sequence"/>
</dbReference>
<protein>
    <submittedName>
        <fullName evidence="1">Uncharacterized protein</fullName>
    </submittedName>
</protein>
<sequence>MSSSINILISCSIRFLQTFISVKPIFDVVIAIPVLIPALISLAKFKGGVFEDEDVNCQAGCIRNNSVSCLGSILEKCNITDQNSVVRKFKFIELFTCLIRTGGGGKEHNCDVITSALMNMRQVIYQLQGKYGHQTLACYEQYKQVKEQYEEEGTVEEIDVQSFSGRGSFDYTFAQAEDANGQIAHCFIHRSNQRY</sequence>
<organism evidence="1 2">
    <name type="scientific">Streblomastix strix</name>
    <dbReference type="NCBI Taxonomy" id="222440"/>
    <lineage>
        <taxon>Eukaryota</taxon>
        <taxon>Metamonada</taxon>
        <taxon>Preaxostyla</taxon>
        <taxon>Oxymonadida</taxon>
        <taxon>Streblomastigidae</taxon>
        <taxon>Streblomastix</taxon>
    </lineage>
</organism>
<evidence type="ECO:0000313" key="1">
    <source>
        <dbReference type="EMBL" id="KAA6366846.1"/>
    </source>
</evidence>